<name>A0A4Q5ISY9_9ACTN</name>
<feature type="transmembrane region" description="Helical" evidence="1">
    <location>
        <begin position="253"/>
        <end position="279"/>
    </location>
</feature>
<feature type="transmembrane region" description="Helical" evidence="1">
    <location>
        <begin position="181"/>
        <end position="199"/>
    </location>
</feature>
<reference evidence="2 3" key="1">
    <citation type="submission" date="2019-01" db="EMBL/GenBank/DDBJ databases">
        <title>Nocardioides guangzhouensis sp. nov., an actinobacterium isolated from soil.</title>
        <authorList>
            <person name="Fu Y."/>
            <person name="Cai Y."/>
            <person name="Lin Z."/>
            <person name="Chen P."/>
        </authorList>
    </citation>
    <scope>NUCLEOTIDE SEQUENCE [LARGE SCALE GENOMIC DNA]</scope>
    <source>
        <strain evidence="2 3">NBRC 105384</strain>
    </source>
</reference>
<keyword evidence="1" id="KW-1133">Transmembrane helix</keyword>
<keyword evidence="1" id="KW-0812">Transmembrane</keyword>
<feature type="transmembrane region" description="Helical" evidence="1">
    <location>
        <begin position="220"/>
        <end position="241"/>
    </location>
</feature>
<feature type="transmembrane region" description="Helical" evidence="1">
    <location>
        <begin position="126"/>
        <end position="148"/>
    </location>
</feature>
<keyword evidence="1" id="KW-0472">Membrane</keyword>
<proteinExistence type="predicted"/>
<evidence type="ECO:0000256" key="1">
    <source>
        <dbReference type="SAM" id="Phobius"/>
    </source>
</evidence>
<feature type="transmembrane region" description="Helical" evidence="1">
    <location>
        <begin position="47"/>
        <end position="69"/>
    </location>
</feature>
<dbReference type="Proteomes" id="UP000291189">
    <property type="component" value="Unassembled WGS sequence"/>
</dbReference>
<protein>
    <submittedName>
        <fullName evidence="2">Uncharacterized protein</fullName>
    </submittedName>
</protein>
<dbReference type="AlphaFoldDB" id="A0A4Q5ISY9"/>
<accession>A0A4Q5ISY9</accession>
<dbReference type="RefSeq" id="WP_129989758.1">
    <property type="nucleotide sequence ID" value="NZ_SDPU01000038.1"/>
</dbReference>
<sequence>MAAGLLFVVPLFGLLLVGVVVLVVLAATHSPDAALPHEVASARRHGVVVSVVATTVLLLGAVVLTGMTARSLQGTPVLAAAVPLLAAAGALVVLLVGELTWPRPKGATRTAVLSDRRVRDLARGGWAVTALLVSGGLALVVVVGAVLADGSGRTITTTSVGNRVSATAGPFPGVVYGGPQLAALVIAVALVALVLWAATNRAAVVTADPATDALLRRSSAARAFRILTFAVLLTLAADLFYGGSAAQRVHDGAFASAVAVAATLAGLLCGVLSLVALLFPVPRLTRSALPQHPVRV</sequence>
<gene>
    <name evidence="2" type="ORF">ETU37_22765</name>
</gene>
<feature type="transmembrane region" description="Helical" evidence="1">
    <location>
        <begin position="6"/>
        <end position="27"/>
    </location>
</feature>
<organism evidence="2 3">
    <name type="scientific">Nocardioides iriomotensis</name>
    <dbReference type="NCBI Taxonomy" id="715784"/>
    <lineage>
        <taxon>Bacteria</taxon>
        <taxon>Bacillati</taxon>
        <taxon>Actinomycetota</taxon>
        <taxon>Actinomycetes</taxon>
        <taxon>Propionibacteriales</taxon>
        <taxon>Nocardioidaceae</taxon>
        <taxon>Nocardioides</taxon>
    </lineage>
</organism>
<comment type="caution">
    <text evidence="2">The sequence shown here is derived from an EMBL/GenBank/DDBJ whole genome shotgun (WGS) entry which is preliminary data.</text>
</comment>
<dbReference type="EMBL" id="SDPU01000038">
    <property type="protein sequence ID" value="RYU08773.1"/>
    <property type="molecule type" value="Genomic_DNA"/>
</dbReference>
<keyword evidence="3" id="KW-1185">Reference proteome</keyword>
<evidence type="ECO:0000313" key="2">
    <source>
        <dbReference type="EMBL" id="RYU08773.1"/>
    </source>
</evidence>
<feature type="transmembrane region" description="Helical" evidence="1">
    <location>
        <begin position="75"/>
        <end position="96"/>
    </location>
</feature>
<evidence type="ECO:0000313" key="3">
    <source>
        <dbReference type="Proteomes" id="UP000291189"/>
    </source>
</evidence>